<evidence type="ECO:0000256" key="5">
    <source>
        <dbReference type="ARBA" id="ARBA00023163"/>
    </source>
</evidence>
<evidence type="ECO:0000259" key="8">
    <source>
        <dbReference type="PROSITE" id="PS50110"/>
    </source>
</evidence>
<dbReference type="GO" id="GO:0005829">
    <property type="term" value="C:cytosol"/>
    <property type="evidence" value="ECO:0007669"/>
    <property type="project" value="TreeGrafter"/>
</dbReference>
<dbReference type="GO" id="GO:0006355">
    <property type="term" value="P:regulation of DNA-templated transcription"/>
    <property type="evidence" value="ECO:0007669"/>
    <property type="project" value="InterPro"/>
</dbReference>
<organism evidence="10 11">
    <name type="scientific">Mycolicibacterium chubuense (strain NBB4)</name>
    <name type="common">Mycobacterium chubuense</name>
    <dbReference type="NCBI Taxonomy" id="710421"/>
    <lineage>
        <taxon>Bacteria</taxon>
        <taxon>Bacillati</taxon>
        <taxon>Actinomycetota</taxon>
        <taxon>Actinomycetes</taxon>
        <taxon>Mycobacteriales</taxon>
        <taxon>Mycobacteriaceae</taxon>
        <taxon>Mycolicibacterium</taxon>
    </lineage>
</organism>
<name>I4BI99_MYCCN</name>
<dbReference type="FunFam" id="1.10.10.10:FF:000005">
    <property type="entry name" value="Two-component system response regulator"/>
    <property type="match status" value="1"/>
</dbReference>
<dbReference type="CDD" id="cd19935">
    <property type="entry name" value="REC_OmpR_CusR-like"/>
    <property type="match status" value="1"/>
</dbReference>
<dbReference type="Pfam" id="PF00486">
    <property type="entry name" value="Trans_reg_C"/>
    <property type="match status" value="1"/>
</dbReference>
<dbReference type="GO" id="GO:0032993">
    <property type="term" value="C:protein-DNA complex"/>
    <property type="evidence" value="ECO:0007669"/>
    <property type="project" value="TreeGrafter"/>
</dbReference>
<dbReference type="PROSITE" id="PS50110">
    <property type="entry name" value="RESPONSE_REGULATORY"/>
    <property type="match status" value="1"/>
</dbReference>
<feature type="domain" description="OmpR/PhoB-type" evidence="9">
    <location>
        <begin position="228"/>
        <end position="326"/>
    </location>
</feature>
<evidence type="ECO:0000256" key="7">
    <source>
        <dbReference type="PROSITE-ProRule" id="PRU01091"/>
    </source>
</evidence>
<accession>I4BI99</accession>
<dbReference type="InterPro" id="IPR039420">
    <property type="entry name" value="WalR-like"/>
</dbReference>
<dbReference type="HOGENOM" id="CLU_000445_30_4_11"/>
<reference evidence="10 11" key="1">
    <citation type="submission" date="2012-06" db="EMBL/GenBank/DDBJ databases">
        <title>Complete sequence of chromosome of Mycobacterium chubuense NBB4.</title>
        <authorList>
            <consortium name="US DOE Joint Genome Institute"/>
            <person name="Lucas S."/>
            <person name="Han J."/>
            <person name="Lapidus A."/>
            <person name="Cheng J.-F."/>
            <person name="Goodwin L."/>
            <person name="Pitluck S."/>
            <person name="Peters L."/>
            <person name="Mikhailova N."/>
            <person name="Teshima H."/>
            <person name="Detter J.C."/>
            <person name="Han C."/>
            <person name="Tapia R."/>
            <person name="Land M."/>
            <person name="Hauser L."/>
            <person name="Kyrpides N."/>
            <person name="Ivanova N."/>
            <person name="Pagani I."/>
            <person name="Mattes T."/>
            <person name="Holmes A."/>
            <person name="Rutledge P."/>
            <person name="Paulsen I."/>
            <person name="Coleman N."/>
            <person name="Woyke T."/>
        </authorList>
    </citation>
    <scope>NUCLEOTIDE SEQUENCE [LARGE SCALE GENOMIC DNA]</scope>
    <source>
        <strain evidence="10 11">NBB4</strain>
    </source>
</reference>
<dbReference type="Pfam" id="PF00072">
    <property type="entry name" value="Response_reg"/>
    <property type="match status" value="1"/>
</dbReference>
<evidence type="ECO:0000313" key="11">
    <source>
        <dbReference type="Proteomes" id="UP000006057"/>
    </source>
</evidence>
<dbReference type="SUPFAM" id="SSF52172">
    <property type="entry name" value="CheY-like"/>
    <property type="match status" value="1"/>
</dbReference>
<dbReference type="STRING" id="710421.Mycch_2229"/>
<evidence type="ECO:0000256" key="6">
    <source>
        <dbReference type="PROSITE-ProRule" id="PRU00169"/>
    </source>
</evidence>
<evidence type="ECO:0000256" key="3">
    <source>
        <dbReference type="ARBA" id="ARBA00023015"/>
    </source>
</evidence>
<feature type="DNA-binding region" description="OmpR/PhoB-type" evidence="7">
    <location>
        <begin position="228"/>
        <end position="326"/>
    </location>
</feature>
<keyword evidence="5" id="KW-0804">Transcription</keyword>
<dbReference type="Gene3D" id="1.10.10.10">
    <property type="entry name" value="Winged helix-like DNA-binding domain superfamily/Winged helix DNA-binding domain"/>
    <property type="match status" value="1"/>
</dbReference>
<proteinExistence type="predicted"/>
<dbReference type="CDD" id="cd00383">
    <property type="entry name" value="trans_reg_C"/>
    <property type="match status" value="1"/>
</dbReference>
<keyword evidence="3" id="KW-0805">Transcription regulation</keyword>
<evidence type="ECO:0000256" key="4">
    <source>
        <dbReference type="ARBA" id="ARBA00023125"/>
    </source>
</evidence>
<dbReference type="InterPro" id="IPR011006">
    <property type="entry name" value="CheY-like_superfamily"/>
</dbReference>
<feature type="domain" description="Response regulatory" evidence="8">
    <location>
        <begin position="106"/>
        <end position="220"/>
    </location>
</feature>
<keyword evidence="4 7" id="KW-0238">DNA-binding</keyword>
<dbReference type="PATRIC" id="fig|710421.3.peg.2223"/>
<gene>
    <name evidence="10" type="ordered locus">Mycch_2229</name>
</gene>
<sequence>MRLTSRVCLTPRNLATLRIRPMHLTSRVCLTPLSPVTRPTRQTHLMFLVNQTCRNRVTPRTRRRPHRLGGEESATGGLAYIARPRRSLLSALLATPPQRVKDDGVKVLMVEDEPRFASSIVMGLRAEGFVVVHVDNGVDGLWEATEHQFDVVILDIMLPRLNGYEVLRRMRAREVWTPVLMLTAKDGDYDQTDAFDLGADDYLSKPVAFIVLLARLRALLRRGAPQRPVVLSAGTLTLDPARRVVERDGAPIELTPREYGVLEYLMRRKDVVVTKQEMLQHVWDAHYSGPDNVVEVYVGYVRRKIDTPFGTNTIQTVRGAGYRLDSGEYRSGS</sequence>
<evidence type="ECO:0000313" key="10">
    <source>
        <dbReference type="EMBL" id="AFM17006.1"/>
    </source>
</evidence>
<dbReference type="PANTHER" id="PTHR48111:SF36">
    <property type="entry name" value="TRANSCRIPTIONAL REGULATORY PROTEIN CUTR"/>
    <property type="match status" value="1"/>
</dbReference>
<dbReference type="PANTHER" id="PTHR48111">
    <property type="entry name" value="REGULATOR OF RPOS"/>
    <property type="match status" value="1"/>
</dbReference>
<feature type="modified residue" description="4-aspartylphosphate" evidence="6">
    <location>
        <position position="155"/>
    </location>
</feature>
<dbReference type="SMART" id="SM00448">
    <property type="entry name" value="REC"/>
    <property type="match status" value="1"/>
</dbReference>
<keyword evidence="2" id="KW-0902">Two-component regulatory system</keyword>
<evidence type="ECO:0000259" key="9">
    <source>
        <dbReference type="PROSITE" id="PS51755"/>
    </source>
</evidence>
<dbReference type="Gene3D" id="3.40.50.2300">
    <property type="match status" value="1"/>
</dbReference>
<dbReference type="SMART" id="SM00862">
    <property type="entry name" value="Trans_reg_C"/>
    <property type="match status" value="1"/>
</dbReference>
<keyword evidence="1 6" id="KW-0597">Phosphoprotein</keyword>
<dbReference type="InterPro" id="IPR001789">
    <property type="entry name" value="Sig_transdc_resp-reg_receiver"/>
</dbReference>
<dbReference type="InterPro" id="IPR036388">
    <property type="entry name" value="WH-like_DNA-bd_sf"/>
</dbReference>
<dbReference type="EMBL" id="CP003053">
    <property type="protein sequence ID" value="AFM17006.1"/>
    <property type="molecule type" value="Genomic_DNA"/>
</dbReference>
<protein>
    <submittedName>
        <fullName evidence="10">Response regulator with CheY-like receiver domain and winged-helix DNA-binding domain</fullName>
    </submittedName>
</protein>
<dbReference type="Proteomes" id="UP000006057">
    <property type="component" value="Chromosome"/>
</dbReference>
<dbReference type="GO" id="GO:0000976">
    <property type="term" value="F:transcription cis-regulatory region binding"/>
    <property type="evidence" value="ECO:0007669"/>
    <property type="project" value="TreeGrafter"/>
</dbReference>
<evidence type="ECO:0000256" key="1">
    <source>
        <dbReference type="ARBA" id="ARBA00022553"/>
    </source>
</evidence>
<dbReference type="KEGG" id="mcb:Mycch_2229"/>
<dbReference type="eggNOG" id="COG0745">
    <property type="taxonomic scope" value="Bacteria"/>
</dbReference>
<evidence type="ECO:0000256" key="2">
    <source>
        <dbReference type="ARBA" id="ARBA00023012"/>
    </source>
</evidence>
<dbReference type="AlphaFoldDB" id="I4BI99"/>
<dbReference type="InterPro" id="IPR001867">
    <property type="entry name" value="OmpR/PhoB-type_DNA-bd"/>
</dbReference>
<dbReference type="GO" id="GO:0000156">
    <property type="term" value="F:phosphorelay response regulator activity"/>
    <property type="evidence" value="ECO:0007669"/>
    <property type="project" value="TreeGrafter"/>
</dbReference>
<keyword evidence="11" id="KW-1185">Reference proteome</keyword>
<dbReference type="PROSITE" id="PS51755">
    <property type="entry name" value="OMPR_PHOB"/>
    <property type="match status" value="1"/>
</dbReference>